<sequence>MLRTTVSLPEPTLKQWRVEAFRRGMTLGEIILDKAGVGKLPRTSVEEEINADFARFDRIAKHAKKFDAVAAVREDRDRNDY</sequence>
<evidence type="ECO:0000313" key="2">
    <source>
        <dbReference type="Proteomes" id="UP000177080"/>
    </source>
</evidence>
<proteinExistence type="predicted"/>
<comment type="caution">
    <text evidence="1">The sequence shown here is derived from an EMBL/GenBank/DDBJ whole genome shotgun (WGS) entry which is preliminary data.</text>
</comment>
<dbReference type="EMBL" id="MEXN01000001">
    <property type="protein sequence ID" value="OGD04408.1"/>
    <property type="molecule type" value="Genomic_DNA"/>
</dbReference>
<name>A0A1F4ZDV8_9BACT</name>
<protein>
    <submittedName>
        <fullName evidence="1">Uncharacterized protein</fullName>
    </submittedName>
</protein>
<accession>A0A1F4ZDV8</accession>
<dbReference type="Proteomes" id="UP000177080">
    <property type="component" value="Unassembled WGS sequence"/>
</dbReference>
<dbReference type="AlphaFoldDB" id="A0A1F4ZDV8"/>
<evidence type="ECO:0000313" key="1">
    <source>
        <dbReference type="EMBL" id="OGD04408.1"/>
    </source>
</evidence>
<dbReference type="STRING" id="1797259.A2989_05260"/>
<organism evidence="1 2">
    <name type="scientific">Candidatus Amesbacteria bacterium RIFCSPLOWO2_01_FULL_48_25</name>
    <dbReference type="NCBI Taxonomy" id="1797259"/>
    <lineage>
        <taxon>Bacteria</taxon>
        <taxon>Candidatus Amesiibacteriota</taxon>
    </lineage>
</organism>
<reference evidence="1 2" key="1">
    <citation type="journal article" date="2016" name="Nat. Commun.">
        <title>Thousands of microbial genomes shed light on interconnected biogeochemical processes in an aquifer system.</title>
        <authorList>
            <person name="Anantharaman K."/>
            <person name="Brown C.T."/>
            <person name="Hug L.A."/>
            <person name="Sharon I."/>
            <person name="Castelle C.J."/>
            <person name="Probst A.J."/>
            <person name="Thomas B.C."/>
            <person name="Singh A."/>
            <person name="Wilkins M.J."/>
            <person name="Karaoz U."/>
            <person name="Brodie E.L."/>
            <person name="Williams K.H."/>
            <person name="Hubbard S.S."/>
            <person name="Banfield J.F."/>
        </authorList>
    </citation>
    <scope>NUCLEOTIDE SEQUENCE [LARGE SCALE GENOMIC DNA]</scope>
</reference>
<gene>
    <name evidence="1" type="ORF">A2989_05260</name>
</gene>